<dbReference type="RefSeq" id="WP_286291284.1">
    <property type="nucleotide sequence ID" value="NZ_AP024718.1"/>
</dbReference>
<dbReference type="InterPro" id="IPR011335">
    <property type="entry name" value="Restrct_endonuc-II-like"/>
</dbReference>
<accession>A0AAU9C9C1</accession>
<dbReference type="InterPro" id="IPR012296">
    <property type="entry name" value="Nuclease_put_TT1808"/>
</dbReference>
<proteinExistence type="predicted"/>
<gene>
    <name evidence="2" type="ORF">MIN45_P1395</name>
</gene>
<dbReference type="CDD" id="cd06260">
    <property type="entry name" value="DUF820-like"/>
    <property type="match status" value="1"/>
</dbReference>
<name>A0AAU9C9C1_9GAMM</name>
<dbReference type="Proteomes" id="UP001321450">
    <property type="component" value="Chromosome"/>
</dbReference>
<dbReference type="InterPro" id="IPR008538">
    <property type="entry name" value="Uma2"/>
</dbReference>
<dbReference type="Gene3D" id="3.90.1570.10">
    <property type="entry name" value="tt1808, chain A"/>
    <property type="match status" value="1"/>
</dbReference>
<dbReference type="KEGG" id="meiy:MIN45_P1395"/>
<organism evidence="2 3">
    <name type="scientific">Methylomarinovum tepidoasis</name>
    <dbReference type="NCBI Taxonomy" id="2840183"/>
    <lineage>
        <taxon>Bacteria</taxon>
        <taxon>Pseudomonadati</taxon>
        <taxon>Pseudomonadota</taxon>
        <taxon>Gammaproteobacteria</taxon>
        <taxon>Methylococcales</taxon>
        <taxon>Methylothermaceae</taxon>
        <taxon>Methylomarinovum</taxon>
    </lineage>
</organism>
<evidence type="ECO:0000259" key="1">
    <source>
        <dbReference type="Pfam" id="PF05685"/>
    </source>
</evidence>
<dbReference type="PANTHER" id="PTHR34107">
    <property type="entry name" value="SLL0198 PROTEIN-RELATED"/>
    <property type="match status" value="1"/>
</dbReference>
<dbReference type="SUPFAM" id="SSF52980">
    <property type="entry name" value="Restriction endonuclease-like"/>
    <property type="match status" value="1"/>
</dbReference>
<protein>
    <recommendedName>
        <fullName evidence="1">Putative restriction endonuclease domain-containing protein</fullName>
    </recommendedName>
</protein>
<dbReference type="AlphaFoldDB" id="A0AAU9C9C1"/>
<feature type="domain" description="Putative restriction endonuclease" evidence="1">
    <location>
        <begin position="19"/>
        <end position="177"/>
    </location>
</feature>
<dbReference type="Pfam" id="PF05685">
    <property type="entry name" value="Uma2"/>
    <property type="match status" value="1"/>
</dbReference>
<evidence type="ECO:0000313" key="3">
    <source>
        <dbReference type="Proteomes" id="UP001321450"/>
    </source>
</evidence>
<keyword evidence="3" id="KW-1185">Reference proteome</keyword>
<sequence length="185" mass="20759">MGQTAKRHATYEDILNLPENLVGEIIGGALYTQPRPAPKHAVAHSVLGFSIGGPFHGGTGGPGGWWIIDEPELHIGGDILVPDLAGWRRERMPALPETAWFELPPDWVCEVLSPSTARIDRSLKMPRYARWGVPYLWMVDPSLRTLEVYALEQGRWCVLTTLKDDDPVRQPPFEAVEFPLDRLWA</sequence>
<evidence type="ECO:0000313" key="2">
    <source>
        <dbReference type="EMBL" id="BCX89025.1"/>
    </source>
</evidence>
<dbReference type="PANTHER" id="PTHR34107:SF4">
    <property type="entry name" value="SLL1222 PROTEIN"/>
    <property type="match status" value="1"/>
</dbReference>
<dbReference type="EMBL" id="AP024718">
    <property type="protein sequence ID" value="BCX89025.1"/>
    <property type="molecule type" value="Genomic_DNA"/>
</dbReference>
<reference evidence="3" key="1">
    <citation type="journal article" date="2024" name="Int. J. Syst. Evol. Microbiol.">
        <title>Methylomarinovum tepidoasis sp. nov., a moderately thermophilic methanotroph of the family Methylothermaceae isolated from a deep-sea hydrothermal field.</title>
        <authorList>
            <person name="Hirayama H."/>
            <person name="Takaki Y."/>
            <person name="Abe M."/>
            <person name="Miyazaki M."/>
            <person name="Uematsu K."/>
            <person name="Matsui Y."/>
            <person name="Takai K."/>
        </authorList>
    </citation>
    <scope>NUCLEOTIDE SEQUENCE [LARGE SCALE GENOMIC DNA]</scope>
    <source>
        <strain evidence="3">IN45</strain>
    </source>
</reference>